<dbReference type="Proteomes" id="UP001642487">
    <property type="component" value="Chromosome 7"/>
</dbReference>
<evidence type="ECO:0000256" key="2">
    <source>
        <dbReference type="ARBA" id="ARBA00023163"/>
    </source>
</evidence>
<proteinExistence type="predicted"/>
<dbReference type="PANTHER" id="PTHR33124:SF57">
    <property type="entry name" value="TRANSCRIPTION FACTOR UPBEAT-LIKE PROTEIN"/>
    <property type="match status" value="1"/>
</dbReference>
<keyword evidence="5" id="KW-1185">Reference proteome</keyword>
<organism evidence="4 5">
    <name type="scientific">Citrullus colocynthis</name>
    <name type="common">colocynth</name>
    <dbReference type="NCBI Taxonomy" id="252529"/>
    <lineage>
        <taxon>Eukaryota</taxon>
        <taxon>Viridiplantae</taxon>
        <taxon>Streptophyta</taxon>
        <taxon>Embryophyta</taxon>
        <taxon>Tracheophyta</taxon>
        <taxon>Spermatophyta</taxon>
        <taxon>Magnoliopsida</taxon>
        <taxon>eudicotyledons</taxon>
        <taxon>Gunneridae</taxon>
        <taxon>Pentapetalae</taxon>
        <taxon>rosids</taxon>
        <taxon>fabids</taxon>
        <taxon>Cucurbitales</taxon>
        <taxon>Cucurbitaceae</taxon>
        <taxon>Benincaseae</taxon>
        <taxon>Citrullus</taxon>
    </lineage>
</organism>
<evidence type="ECO:0000313" key="4">
    <source>
        <dbReference type="EMBL" id="CAK9326412.1"/>
    </source>
</evidence>
<reference evidence="4 5" key="1">
    <citation type="submission" date="2024-03" db="EMBL/GenBank/DDBJ databases">
        <authorList>
            <person name="Gkanogiannis A."/>
            <person name="Becerra Lopez-Lavalle L."/>
        </authorList>
    </citation>
    <scope>NUCLEOTIDE SEQUENCE [LARGE SCALE GENOMIC DNA]</scope>
</reference>
<evidence type="ECO:0000256" key="1">
    <source>
        <dbReference type="ARBA" id="ARBA00023015"/>
    </source>
</evidence>
<feature type="compositionally biased region" description="Low complexity" evidence="3">
    <location>
        <begin position="1"/>
        <end position="14"/>
    </location>
</feature>
<gene>
    <name evidence="4" type="ORF">CITCOLO1_LOCUS18761</name>
</gene>
<dbReference type="InterPro" id="IPR044660">
    <property type="entry name" value="IBH1-like"/>
</dbReference>
<dbReference type="PANTHER" id="PTHR33124">
    <property type="entry name" value="TRANSCRIPTION FACTOR IBH1-LIKE 1"/>
    <property type="match status" value="1"/>
</dbReference>
<feature type="compositionally biased region" description="Low complexity" evidence="3">
    <location>
        <begin position="40"/>
        <end position="59"/>
    </location>
</feature>
<evidence type="ECO:0000313" key="5">
    <source>
        <dbReference type="Proteomes" id="UP001642487"/>
    </source>
</evidence>
<dbReference type="EMBL" id="OZ021741">
    <property type="protein sequence ID" value="CAK9326412.1"/>
    <property type="molecule type" value="Genomic_DNA"/>
</dbReference>
<keyword evidence="1" id="KW-0805">Transcription regulation</keyword>
<protein>
    <submittedName>
        <fullName evidence="4">Uncharacterized protein</fullName>
    </submittedName>
</protein>
<name>A0ABP0Z2L8_9ROSI</name>
<sequence length="122" mass="13878">MSSKTNTLRNPLRNYLRRRTKRSLTNSRRRSHRRHCPALRSNNGSRRDTTSSSSCRSDVSAKLDALQTLIPPQSNAQPRQTDQLFKETADYIVLLKTRVVILQKLVEFFGSACTDSQNAVVS</sequence>
<accession>A0ABP0Z2L8</accession>
<feature type="compositionally biased region" description="Basic residues" evidence="3">
    <location>
        <begin position="15"/>
        <end position="37"/>
    </location>
</feature>
<feature type="region of interest" description="Disordered" evidence="3">
    <location>
        <begin position="1"/>
        <end position="59"/>
    </location>
</feature>
<keyword evidence="2" id="KW-0804">Transcription</keyword>
<evidence type="ECO:0000256" key="3">
    <source>
        <dbReference type="SAM" id="MobiDB-lite"/>
    </source>
</evidence>